<dbReference type="InterPro" id="IPR013766">
    <property type="entry name" value="Thioredoxin_domain"/>
</dbReference>
<feature type="compositionally biased region" description="Polar residues" evidence="3">
    <location>
        <begin position="70"/>
        <end position="86"/>
    </location>
</feature>
<dbReference type="CDD" id="cd02966">
    <property type="entry name" value="TlpA_like_family"/>
    <property type="match status" value="1"/>
</dbReference>
<sequence length="226" mass="25450">MKKVIGILLSLVILFIAANFMMNRQEDADILQRANQAGEVKQRLESTESQSERATSEEKMNGSTEETKTSSHSVESSQPELPTPSNAPLLPETYVEDSQGQRIQLKDLIDKPTIINFWASWCPPCRKEMPYLQDLYDEYGQDIGFIMLNASQSKPTETIDKAKQFIQDSGYTFPVYYDHALSNQIGLGVRTLPSTLIVDQDGQILYGFRGLVPEAGMRKIIKELLP</sequence>
<evidence type="ECO:0000256" key="3">
    <source>
        <dbReference type="SAM" id="MobiDB-lite"/>
    </source>
</evidence>
<keyword evidence="6" id="KW-1185">Reference proteome</keyword>
<evidence type="ECO:0000313" key="5">
    <source>
        <dbReference type="EMBL" id="SEQ10375.1"/>
    </source>
</evidence>
<proteinExistence type="predicted"/>
<dbReference type="PROSITE" id="PS00194">
    <property type="entry name" value="THIOREDOXIN_1"/>
    <property type="match status" value="1"/>
</dbReference>
<feature type="compositionally biased region" description="Basic and acidic residues" evidence="3">
    <location>
        <begin position="40"/>
        <end position="69"/>
    </location>
</feature>
<protein>
    <submittedName>
        <fullName evidence="5">Thiol-disulfide isomerase or thioredoxin</fullName>
    </submittedName>
</protein>
<dbReference type="Gene3D" id="3.40.30.10">
    <property type="entry name" value="Glutaredoxin"/>
    <property type="match status" value="1"/>
</dbReference>
<dbReference type="PANTHER" id="PTHR42852:SF17">
    <property type="entry name" value="THIOREDOXIN-LIKE PROTEIN HI_1115"/>
    <property type="match status" value="1"/>
</dbReference>
<dbReference type="Proteomes" id="UP000198833">
    <property type="component" value="Unassembled WGS sequence"/>
</dbReference>
<dbReference type="InterPro" id="IPR050553">
    <property type="entry name" value="Thioredoxin_ResA/DsbE_sf"/>
</dbReference>
<dbReference type="SUPFAM" id="SSF52833">
    <property type="entry name" value="Thioredoxin-like"/>
    <property type="match status" value="1"/>
</dbReference>
<organism evidence="5 6">
    <name type="scientific">Ignavigranum ruoffiae</name>
    <dbReference type="NCBI Taxonomy" id="89093"/>
    <lineage>
        <taxon>Bacteria</taxon>
        <taxon>Bacillati</taxon>
        <taxon>Bacillota</taxon>
        <taxon>Bacilli</taxon>
        <taxon>Lactobacillales</taxon>
        <taxon>Aerococcaceae</taxon>
        <taxon>Ignavigranum</taxon>
    </lineage>
</organism>
<dbReference type="PANTHER" id="PTHR42852">
    <property type="entry name" value="THIOL:DISULFIDE INTERCHANGE PROTEIN DSBE"/>
    <property type="match status" value="1"/>
</dbReference>
<keyword evidence="2" id="KW-0201">Cytochrome c-type biogenesis</keyword>
<dbReference type="InterPro" id="IPR036249">
    <property type="entry name" value="Thioredoxin-like_sf"/>
</dbReference>
<dbReference type="PROSITE" id="PS51352">
    <property type="entry name" value="THIOREDOXIN_2"/>
    <property type="match status" value="1"/>
</dbReference>
<feature type="domain" description="Thioredoxin" evidence="4">
    <location>
        <begin position="84"/>
        <end position="226"/>
    </location>
</feature>
<evidence type="ECO:0000259" key="4">
    <source>
        <dbReference type="PROSITE" id="PS51352"/>
    </source>
</evidence>
<keyword evidence="5" id="KW-0413">Isomerase</keyword>
<name>A0A1H9DA70_9LACT</name>
<dbReference type="InterPro" id="IPR017937">
    <property type="entry name" value="Thioredoxin_CS"/>
</dbReference>
<dbReference type="GO" id="GO:0016853">
    <property type="term" value="F:isomerase activity"/>
    <property type="evidence" value="ECO:0007669"/>
    <property type="project" value="UniProtKB-KW"/>
</dbReference>
<evidence type="ECO:0000256" key="2">
    <source>
        <dbReference type="ARBA" id="ARBA00022748"/>
    </source>
</evidence>
<dbReference type="GO" id="GO:0030313">
    <property type="term" value="C:cell envelope"/>
    <property type="evidence" value="ECO:0007669"/>
    <property type="project" value="UniProtKB-SubCell"/>
</dbReference>
<dbReference type="InterPro" id="IPR013740">
    <property type="entry name" value="Redoxin"/>
</dbReference>
<reference evidence="5 6" key="1">
    <citation type="submission" date="2016-10" db="EMBL/GenBank/DDBJ databases">
        <authorList>
            <person name="de Groot N.N."/>
        </authorList>
    </citation>
    <scope>NUCLEOTIDE SEQUENCE [LARGE SCALE GENOMIC DNA]</scope>
    <source>
        <strain evidence="5 6">DSM 15695</strain>
    </source>
</reference>
<accession>A0A1H9DA70</accession>
<dbReference type="Pfam" id="PF08534">
    <property type="entry name" value="Redoxin"/>
    <property type="match status" value="1"/>
</dbReference>
<dbReference type="EMBL" id="FOEN01000005">
    <property type="protein sequence ID" value="SEQ10375.1"/>
    <property type="molecule type" value="Genomic_DNA"/>
</dbReference>
<evidence type="ECO:0000256" key="1">
    <source>
        <dbReference type="ARBA" id="ARBA00004196"/>
    </source>
</evidence>
<dbReference type="OrthoDB" id="25753at2"/>
<dbReference type="GO" id="GO:0017004">
    <property type="term" value="P:cytochrome complex assembly"/>
    <property type="evidence" value="ECO:0007669"/>
    <property type="project" value="UniProtKB-KW"/>
</dbReference>
<gene>
    <name evidence="5" type="ORF">SAMN04488558_10578</name>
</gene>
<feature type="region of interest" description="Disordered" evidence="3">
    <location>
        <begin position="39"/>
        <end position="91"/>
    </location>
</feature>
<comment type="subcellular location">
    <subcellularLocation>
        <location evidence="1">Cell envelope</location>
    </subcellularLocation>
</comment>
<dbReference type="AlphaFoldDB" id="A0A1H9DA70"/>
<dbReference type="RefSeq" id="WP_092571572.1">
    <property type="nucleotide sequence ID" value="NZ_CALUDV010000001.1"/>
</dbReference>
<dbReference type="GO" id="GO:0016491">
    <property type="term" value="F:oxidoreductase activity"/>
    <property type="evidence" value="ECO:0007669"/>
    <property type="project" value="InterPro"/>
</dbReference>
<evidence type="ECO:0000313" key="6">
    <source>
        <dbReference type="Proteomes" id="UP000198833"/>
    </source>
</evidence>
<dbReference type="STRING" id="89093.SAMN04488558_10578"/>